<organism evidence="1 2">
    <name type="scientific">Diceros bicornis minor</name>
    <name type="common">South-central black rhinoceros</name>
    <dbReference type="NCBI Taxonomy" id="77932"/>
    <lineage>
        <taxon>Eukaryota</taxon>
        <taxon>Metazoa</taxon>
        <taxon>Chordata</taxon>
        <taxon>Craniata</taxon>
        <taxon>Vertebrata</taxon>
        <taxon>Euteleostomi</taxon>
        <taxon>Mammalia</taxon>
        <taxon>Eutheria</taxon>
        <taxon>Laurasiatheria</taxon>
        <taxon>Perissodactyla</taxon>
        <taxon>Rhinocerotidae</taxon>
        <taxon>Diceros</taxon>
    </lineage>
</organism>
<dbReference type="Proteomes" id="UP000551758">
    <property type="component" value="Unassembled WGS sequence"/>
</dbReference>
<reference evidence="1 2" key="1">
    <citation type="journal article" date="2020" name="Mol. Biol. Evol.">
        <title>Interspecific Gene Flow and the Evolution of Specialization in Black and White Rhinoceros.</title>
        <authorList>
            <person name="Moodley Y."/>
            <person name="Westbury M.V."/>
            <person name="Russo I.M."/>
            <person name="Gopalakrishnan S."/>
            <person name="Rakotoarivelo A."/>
            <person name="Olsen R.A."/>
            <person name="Prost S."/>
            <person name="Tunstall T."/>
            <person name="Ryder O.A."/>
            <person name="Dalen L."/>
            <person name="Bruford M.W."/>
        </authorList>
    </citation>
    <scope>NUCLEOTIDE SEQUENCE [LARGE SCALE GENOMIC DNA]</scope>
    <source>
        <strain evidence="1">SBR-YM</strain>
        <tissue evidence="1">Skin</tissue>
    </source>
</reference>
<sequence>MKAKSCVQWLMEEPSYFDDDSKTFTIIAQSNSETWTEERALTKSRGQWDHLALAVMAMMVTTT</sequence>
<proteinExistence type="predicted"/>
<name>A0A7J7FAZ1_DICBM</name>
<accession>A0A7J7FAZ1</accession>
<evidence type="ECO:0000313" key="1">
    <source>
        <dbReference type="EMBL" id="KAF5925215.1"/>
    </source>
</evidence>
<gene>
    <name evidence="1" type="ORF">HPG69_008899</name>
</gene>
<dbReference type="EMBL" id="JACDTQ010000823">
    <property type="protein sequence ID" value="KAF5925215.1"/>
    <property type="molecule type" value="Genomic_DNA"/>
</dbReference>
<protein>
    <submittedName>
        <fullName evidence="1">Uncharacterized protein</fullName>
    </submittedName>
</protein>
<comment type="caution">
    <text evidence="1">The sequence shown here is derived from an EMBL/GenBank/DDBJ whole genome shotgun (WGS) entry which is preliminary data.</text>
</comment>
<keyword evidence="2" id="KW-1185">Reference proteome</keyword>
<dbReference type="AlphaFoldDB" id="A0A7J7FAZ1"/>
<evidence type="ECO:0000313" key="2">
    <source>
        <dbReference type="Proteomes" id="UP000551758"/>
    </source>
</evidence>